<evidence type="ECO:0000256" key="1">
    <source>
        <dbReference type="SAM" id="Phobius"/>
    </source>
</evidence>
<dbReference type="Proteomes" id="UP001500432">
    <property type="component" value="Unassembled WGS sequence"/>
</dbReference>
<proteinExistence type="predicted"/>
<evidence type="ECO:0000313" key="3">
    <source>
        <dbReference type="Proteomes" id="UP001500432"/>
    </source>
</evidence>
<keyword evidence="3" id="KW-1185">Reference proteome</keyword>
<accession>A0ABN3BNL3</accession>
<keyword evidence="1" id="KW-1133">Transmembrane helix</keyword>
<evidence type="ECO:0008006" key="4">
    <source>
        <dbReference type="Google" id="ProtNLM"/>
    </source>
</evidence>
<dbReference type="RefSeq" id="WP_344298704.1">
    <property type="nucleotide sequence ID" value="NZ_BAAAQW010000003.1"/>
</dbReference>
<protein>
    <recommendedName>
        <fullName evidence="4">DUF4190 domain-containing protein</fullName>
    </recommendedName>
</protein>
<comment type="caution">
    <text evidence="2">The sequence shown here is derived from an EMBL/GenBank/DDBJ whole genome shotgun (WGS) entry which is preliminary data.</text>
</comment>
<evidence type="ECO:0000313" key="2">
    <source>
        <dbReference type="EMBL" id="GAA2198497.1"/>
    </source>
</evidence>
<dbReference type="EMBL" id="BAAAQW010000003">
    <property type="protein sequence ID" value="GAA2198497.1"/>
    <property type="molecule type" value="Genomic_DNA"/>
</dbReference>
<keyword evidence="1" id="KW-0472">Membrane</keyword>
<feature type="transmembrane region" description="Helical" evidence="1">
    <location>
        <begin position="86"/>
        <end position="108"/>
    </location>
</feature>
<reference evidence="2 3" key="1">
    <citation type="journal article" date="2019" name="Int. J. Syst. Evol. Microbiol.">
        <title>The Global Catalogue of Microorganisms (GCM) 10K type strain sequencing project: providing services to taxonomists for standard genome sequencing and annotation.</title>
        <authorList>
            <consortium name="The Broad Institute Genomics Platform"/>
            <consortium name="The Broad Institute Genome Sequencing Center for Infectious Disease"/>
            <person name="Wu L."/>
            <person name="Ma J."/>
        </authorList>
    </citation>
    <scope>NUCLEOTIDE SEQUENCE [LARGE SCALE GENOMIC DNA]</scope>
    <source>
        <strain evidence="2 3">JCM 16034</strain>
    </source>
</reference>
<name>A0ABN3BNL3_9MICC</name>
<gene>
    <name evidence="2" type="ORF">GCM10009849_11380</name>
</gene>
<sequence length="128" mass="13131">MESTPAADPSPARPDRGRSITRLRPAARTLLIAGIAVALVAGVLLAVVLGLDAFNAAVYSMGGDKNINDATAEAQALRDQYAGVKAASIVGVIVGLVLLIGSLVVLYLSRPENGDDGEDLSFDELAGE</sequence>
<organism evidence="2 3">
    <name type="scientific">Sinomonas flava</name>
    <dbReference type="NCBI Taxonomy" id="496857"/>
    <lineage>
        <taxon>Bacteria</taxon>
        <taxon>Bacillati</taxon>
        <taxon>Actinomycetota</taxon>
        <taxon>Actinomycetes</taxon>
        <taxon>Micrococcales</taxon>
        <taxon>Micrococcaceae</taxon>
        <taxon>Sinomonas</taxon>
    </lineage>
</organism>
<feature type="transmembrane region" description="Helical" evidence="1">
    <location>
        <begin position="30"/>
        <end position="51"/>
    </location>
</feature>
<keyword evidence="1" id="KW-0812">Transmembrane</keyword>